<accession>A0A1I4A118</accession>
<proteinExistence type="predicted"/>
<name>A0A1I4A118_9HYPH</name>
<evidence type="ECO:0008006" key="4">
    <source>
        <dbReference type="Google" id="ProtNLM"/>
    </source>
</evidence>
<organism evidence="2 3">
    <name type="scientific">Neomesorhizobium albiziae</name>
    <dbReference type="NCBI Taxonomy" id="335020"/>
    <lineage>
        <taxon>Bacteria</taxon>
        <taxon>Pseudomonadati</taxon>
        <taxon>Pseudomonadota</taxon>
        <taxon>Alphaproteobacteria</taxon>
        <taxon>Hyphomicrobiales</taxon>
        <taxon>Phyllobacteriaceae</taxon>
        <taxon>Neomesorhizobium</taxon>
    </lineage>
</organism>
<reference evidence="2 3" key="1">
    <citation type="submission" date="2016-10" db="EMBL/GenBank/DDBJ databases">
        <authorList>
            <person name="Varghese N."/>
            <person name="Submissions S."/>
        </authorList>
    </citation>
    <scope>NUCLEOTIDE SEQUENCE [LARGE SCALE GENOMIC DNA]</scope>
    <source>
        <strain evidence="2 3">DSM 21822</strain>
    </source>
</reference>
<dbReference type="Proteomes" id="UP000323300">
    <property type="component" value="Unassembled WGS sequence"/>
</dbReference>
<dbReference type="EMBL" id="FOSL01000007">
    <property type="protein sequence ID" value="SFK50064.1"/>
    <property type="molecule type" value="Genomic_DNA"/>
</dbReference>
<evidence type="ECO:0000313" key="2">
    <source>
        <dbReference type="EMBL" id="SFK50064.1"/>
    </source>
</evidence>
<feature type="chain" id="PRO_5009302482" description="Protease inhibitor Inh" evidence="1">
    <location>
        <begin position="23"/>
        <end position="137"/>
    </location>
</feature>
<dbReference type="AlphaFoldDB" id="A0A1I4A118"/>
<dbReference type="RefSeq" id="WP_149760702.1">
    <property type="nucleotide sequence ID" value="NZ_BSPE01000070.1"/>
</dbReference>
<keyword evidence="1" id="KW-0732">Signal</keyword>
<gene>
    <name evidence="2" type="ORF">SAMN04488498_10795</name>
</gene>
<evidence type="ECO:0000256" key="1">
    <source>
        <dbReference type="SAM" id="SignalP"/>
    </source>
</evidence>
<feature type="signal peptide" evidence="1">
    <location>
        <begin position="1"/>
        <end position="22"/>
    </location>
</feature>
<evidence type="ECO:0000313" key="3">
    <source>
        <dbReference type="Proteomes" id="UP000323300"/>
    </source>
</evidence>
<dbReference type="OrthoDB" id="8083053at2"/>
<keyword evidence="3" id="KW-1185">Reference proteome</keyword>
<sequence length="137" mass="14244">MKLFPALLAVGLALGAAFVAKGKPPETTAASMLAPEAKTSQSSSEGRYLLRSGDDVACAVVRGKAAGDGAYMLSADADCERLLPGLSKVRFWQERDDAVVVFSRDGTDDLVTFAVADGVAYESFRPASALISLVAAD</sequence>
<protein>
    <recommendedName>
        <fullName evidence="4">Protease inhibitor Inh</fullName>
    </recommendedName>
</protein>